<dbReference type="Gene3D" id="3.40.605.10">
    <property type="entry name" value="Aldehyde Dehydrogenase, Chain A, domain 1"/>
    <property type="match status" value="1"/>
</dbReference>
<dbReference type="GO" id="GO:0055085">
    <property type="term" value="P:transmembrane transport"/>
    <property type="evidence" value="ECO:0007669"/>
    <property type="project" value="InterPro"/>
</dbReference>
<reference evidence="8" key="1">
    <citation type="journal article" date="2015" name="Nature">
        <title>Complex archaea that bridge the gap between prokaryotes and eukaryotes.</title>
        <authorList>
            <person name="Spang A."/>
            <person name="Saw J.H."/>
            <person name="Jorgensen S.L."/>
            <person name="Zaremba-Niedzwiedzka K."/>
            <person name="Martijn J."/>
            <person name="Lind A.E."/>
            <person name="van Eijk R."/>
            <person name="Schleper C."/>
            <person name="Guy L."/>
            <person name="Ettema T.J."/>
        </authorList>
    </citation>
    <scope>NUCLEOTIDE SEQUENCE</scope>
</reference>
<sequence length="348" mass="36140">VVFKPSETTPLCALKVAEILQEAGLPDGVFNVVQGRGDVGAALVGDDRVAKVSLTGSVATGRRVYAAAAGGIKSVTMELGGKSPMIVFDDAVLEDAVSGAILGNFYSSGQVCSNGTRVFVQDGITEALRLMFSGDPEVYEITFLSLTVSGAATGIALVIGLSIASFLAFRAPPGRTLALSFLNSGMALPPVVVGLVVAVMLWRTGPLGQLHLLYTPAAIVIAQAVIATPIVTALSVVALQTLHPKLRLQVLALGASRWQAAWLLFWEARLPLLAAVMAGFGAAISEVGASIMVGGNIKGSTRTLTTATVLETSQGDFETAIALSFILLALVYAVTLTFTIIQQRRRAS</sequence>
<dbReference type="PROSITE" id="PS00687">
    <property type="entry name" value="ALDEHYDE_DEHYDR_GLU"/>
    <property type="match status" value="1"/>
</dbReference>
<dbReference type="InterPro" id="IPR016161">
    <property type="entry name" value="Ald_DH/histidinol_DH"/>
</dbReference>
<evidence type="ECO:0000256" key="2">
    <source>
        <dbReference type="ARBA" id="ARBA00022692"/>
    </source>
</evidence>
<name>A0A0F9CAA8_9ZZZZ</name>
<evidence type="ECO:0000256" key="5">
    <source>
        <dbReference type="ARBA" id="ARBA00023136"/>
    </source>
</evidence>
<dbReference type="PROSITE" id="PS00070">
    <property type="entry name" value="ALDEHYDE_DEHYDR_CYS"/>
    <property type="match status" value="1"/>
</dbReference>
<keyword evidence="3 6" id="KW-1133">Transmembrane helix</keyword>
<dbReference type="PROSITE" id="PS50928">
    <property type="entry name" value="ABC_TM1"/>
    <property type="match status" value="1"/>
</dbReference>
<feature type="non-terminal residue" evidence="8">
    <location>
        <position position="1"/>
    </location>
</feature>
<dbReference type="NCBIfam" id="NF038017">
    <property type="entry name" value="ABC_perm1"/>
    <property type="match status" value="1"/>
</dbReference>
<dbReference type="InterPro" id="IPR015590">
    <property type="entry name" value="Aldehyde_DH_dom"/>
</dbReference>
<evidence type="ECO:0000256" key="6">
    <source>
        <dbReference type="SAM" id="Phobius"/>
    </source>
</evidence>
<dbReference type="PANTHER" id="PTHR43632">
    <property type="entry name" value="PERMEASE COMPONENT OF TUNGSTATE ABC TRANSPORTER"/>
    <property type="match status" value="1"/>
</dbReference>
<dbReference type="InterPro" id="IPR049783">
    <property type="entry name" value="ABC_perm_TupB-like"/>
</dbReference>
<proteinExistence type="predicted"/>
<evidence type="ECO:0000259" key="7">
    <source>
        <dbReference type="PROSITE" id="PS50928"/>
    </source>
</evidence>
<evidence type="ECO:0000256" key="1">
    <source>
        <dbReference type="ARBA" id="ARBA00004141"/>
    </source>
</evidence>
<dbReference type="GO" id="GO:0016491">
    <property type="term" value="F:oxidoreductase activity"/>
    <property type="evidence" value="ECO:0007669"/>
    <property type="project" value="UniProtKB-KW"/>
</dbReference>
<feature type="domain" description="ABC transmembrane type-1" evidence="7">
    <location>
        <begin position="142"/>
        <end position="338"/>
    </location>
</feature>
<feature type="transmembrane region" description="Helical" evidence="6">
    <location>
        <begin position="181"/>
        <end position="202"/>
    </location>
</feature>
<evidence type="ECO:0000256" key="4">
    <source>
        <dbReference type="ARBA" id="ARBA00023002"/>
    </source>
</evidence>
<dbReference type="Pfam" id="PF00171">
    <property type="entry name" value="Aldedh"/>
    <property type="match status" value="1"/>
</dbReference>
<feature type="transmembrane region" description="Helical" evidence="6">
    <location>
        <begin position="320"/>
        <end position="341"/>
    </location>
</feature>
<dbReference type="CDD" id="cd06261">
    <property type="entry name" value="TM_PBP2"/>
    <property type="match status" value="1"/>
</dbReference>
<accession>A0A0F9CAA8</accession>
<feature type="transmembrane region" description="Helical" evidence="6">
    <location>
        <begin position="214"/>
        <end position="239"/>
    </location>
</feature>
<evidence type="ECO:0000313" key="8">
    <source>
        <dbReference type="EMBL" id="KKK99294.1"/>
    </source>
</evidence>
<comment type="subcellular location">
    <subcellularLocation>
        <location evidence="1">Membrane</location>
        <topology evidence="1">Multi-pass membrane protein</topology>
    </subcellularLocation>
</comment>
<feature type="transmembrane region" description="Helical" evidence="6">
    <location>
        <begin position="143"/>
        <end position="169"/>
    </location>
</feature>
<dbReference type="InterPro" id="IPR035906">
    <property type="entry name" value="MetI-like_sf"/>
</dbReference>
<dbReference type="Gene3D" id="1.10.3720.10">
    <property type="entry name" value="MetI-like"/>
    <property type="match status" value="1"/>
</dbReference>
<keyword evidence="4" id="KW-0560">Oxidoreductase</keyword>
<comment type="caution">
    <text evidence="8">The sequence shown here is derived from an EMBL/GenBank/DDBJ whole genome shotgun (WGS) entry which is preliminary data.</text>
</comment>
<dbReference type="InterPro" id="IPR016162">
    <property type="entry name" value="Ald_DH_N"/>
</dbReference>
<dbReference type="GO" id="GO:0016020">
    <property type="term" value="C:membrane"/>
    <property type="evidence" value="ECO:0007669"/>
    <property type="project" value="UniProtKB-SubCell"/>
</dbReference>
<dbReference type="AlphaFoldDB" id="A0A0F9CAA8"/>
<dbReference type="Pfam" id="PF00528">
    <property type="entry name" value="BPD_transp_1"/>
    <property type="match status" value="1"/>
</dbReference>
<organism evidence="8">
    <name type="scientific">marine sediment metagenome</name>
    <dbReference type="NCBI Taxonomy" id="412755"/>
    <lineage>
        <taxon>unclassified sequences</taxon>
        <taxon>metagenomes</taxon>
        <taxon>ecological metagenomes</taxon>
    </lineage>
</organism>
<dbReference type="EMBL" id="LAZR01045265">
    <property type="protein sequence ID" value="KKK99294.1"/>
    <property type="molecule type" value="Genomic_DNA"/>
</dbReference>
<evidence type="ECO:0000256" key="3">
    <source>
        <dbReference type="ARBA" id="ARBA00022989"/>
    </source>
</evidence>
<gene>
    <name evidence="8" type="ORF">LCGC14_2634200</name>
</gene>
<dbReference type="InterPro" id="IPR016160">
    <property type="entry name" value="Ald_DH_CS_CYS"/>
</dbReference>
<feature type="transmembrane region" description="Helical" evidence="6">
    <location>
        <begin position="260"/>
        <end position="284"/>
    </location>
</feature>
<dbReference type="InterPro" id="IPR000515">
    <property type="entry name" value="MetI-like"/>
</dbReference>
<keyword evidence="2 6" id="KW-0812">Transmembrane</keyword>
<dbReference type="InterPro" id="IPR029510">
    <property type="entry name" value="Ald_DH_CS_GLU"/>
</dbReference>
<keyword evidence="5 6" id="KW-0472">Membrane</keyword>
<dbReference type="SUPFAM" id="SSF161098">
    <property type="entry name" value="MetI-like"/>
    <property type="match status" value="1"/>
</dbReference>
<protein>
    <recommendedName>
        <fullName evidence="7">ABC transmembrane type-1 domain-containing protein</fullName>
    </recommendedName>
</protein>
<dbReference type="SUPFAM" id="SSF53720">
    <property type="entry name" value="ALDH-like"/>
    <property type="match status" value="1"/>
</dbReference>
<dbReference type="PANTHER" id="PTHR43632:SF1">
    <property type="entry name" value="PERMEASE COMPONENT OF TUNGSTATE ABC TRANSPORTER"/>
    <property type="match status" value="1"/>
</dbReference>